<dbReference type="GO" id="GO:0034354">
    <property type="term" value="P:'de novo' NAD+ biosynthetic process from L-tryptophan"/>
    <property type="evidence" value="ECO:0007669"/>
    <property type="project" value="TreeGrafter"/>
</dbReference>
<dbReference type="EMBL" id="JAUTXT010000015">
    <property type="protein sequence ID" value="KAK3675253.1"/>
    <property type="molecule type" value="Genomic_DNA"/>
</dbReference>
<dbReference type="GO" id="GO:0005737">
    <property type="term" value="C:cytoplasm"/>
    <property type="evidence" value="ECO:0007669"/>
    <property type="project" value="TreeGrafter"/>
</dbReference>
<dbReference type="GO" id="GO:0046872">
    <property type="term" value="F:metal ion binding"/>
    <property type="evidence" value="ECO:0007669"/>
    <property type="project" value="UniProtKB-UniRule"/>
</dbReference>
<gene>
    <name evidence="6" type="primary">BNA2</name>
    <name evidence="6" type="ORF">LTR78_004763</name>
</gene>
<keyword evidence="2 4" id="KW-0479">Metal-binding</keyword>
<name>A0AAE0WP01_9PEZI</name>
<comment type="catalytic activity">
    <reaction evidence="5">
        <text>L-tryptophan + O2 = N-formyl-L-kynurenine</text>
        <dbReference type="Rhea" id="RHEA:24536"/>
        <dbReference type="ChEBI" id="CHEBI:15379"/>
        <dbReference type="ChEBI" id="CHEBI:57912"/>
        <dbReference type="ChEBI" id="CHEBI:58629"/>
    </reaction>
</comment>
<dbReference type="RefSeq" id="XP_064695950.1">
    <property type="nucleotide sequence ID" value="XM_064836559.1"/>
</dbReference>
<comment type="similarity">
    <text evidence="1 5">Belongs to the indoleamine 2,3-dioxygenase family.</text>
</comment>
<dbReference type="PANTHER" id="PTHR28657">
    <property type="entry name" value="INDOLEAMINE 2,3-DIOXYGENASE"/>
    <property type="match status" value="1"/>
</dbReference>
<evidence type="ECO:0000313" key="7">
    <source>
        <dbReference type="Proteomes" id="UP001274830"/>
    </source>
</evidence>
<dbReference type="InterPro" id="IPR000898">
    <property type="entry name" value="Indolamine_dOase"/>
</dbReference>
<dbReference type="PANTHER" id="PTHR28657:SF5">
    <property type="entry name" value="INDOLEAMINE 2,3-DIOXYGENASE"/>
    <property type="match status" value="1"/>
</dbReference>
<keyword evidence="5" id="KW-0223">Dioxygenase</keyword>
<dbReference type="SUPFAM" id="SSF140959">
    <property type="entry name" value="Indolic compounds 2,3-dioxygenase-like"/>
    <property type="match status" value="1"/>
</dbReference>
<reference evidence="6" key="1">
    <citation type="submission" date="2023-07" db="EMBL/GenBank/DDBJ databases">
        <title>Black Yeasts Isolated from many extreme environments.</title>
        <authorList>
            <person name="Coleine C."/>
            <person name="Stajich J.E."/>
            <person name="Selbmann L."/>
        </authorList>
    </citation>
    <scope>NUCLEOTIDE SEQUENCE</scope>
    <source>
        <strain evidence="6">CCFEE 5485</strain>
    </source>
</reference>
<dbReference type="Gene3D" id="1.20.58.480">
    <property type="match status" value="1"/>
</dbReference>
<dbReference type="EC" id="1.13.11.52" evidence="5"/>
<dbReference type="GeneID" id="89961095"/>
<comment type="caution">
    <text evidence="6">The sequence shown here is derived from an EMBL/GenBank/DDBJ whole genome shotgun (WGS) entry which is preliminary data.</text>
</comment>
<keyword evidence="4 5" id="KW-0349">Heme</keyword>
<evidence type="ECO:0000256" key="1">
    <source>
        <dbReference type="ARBA" id="ARBA00007119"/>
    </source>
</evidence>
<sequence length="431" mass="47534">MPFDIPKPEDYDVSLKHGFLPQRTPHASSLDSRYAPWVDIVNSLPQLLAYGRLRSLVDRLPVLECDRLTTTPQLRCAYSILAFISHAYIWGGESPAESHKIVPPPISIPFLAVCKALEMLPVATYAAVVLWNFDTILSTDRRTSLCGLKTLTTFTGAIDESWFYLVSVAIEAQGGPLISTILEATRCAHEQKTAFVIIHLRQLASGLTELGGTLKRLHERCDPAFFYDKLRPYLAGGKNMATSGLPHGVMFDDGTEDAEYVQLAGGSNAQSSLFQLFDIALGIAHRATSGTVEETSAANPLNTKSEGTLADRLRAKQAEPDYITDMRQYMPEGHRRFLRDFSRVAIVREFVASKPHHHTLMTAYNAAVAALVAFRDVHLQIVGRYIVLRSQRQKAAPQHAEGVAKDLNGTGGTTLMPFLRQVRDETALCAA</sequence>
<keyword evidence="3 4" id="KW-0408">Iron</keyword>
<evidence type="ECO:0000256" key="5">
    <source>
        <dbReference type="RuleBase" id="RU369119"/>
    </source>
</evidence>
<proteinExistence type="inferred from homology"/>
<comment type="function">
    <text evidence="5">Produces N-formyl-kynurenine through the oxidation of tryptophan.</text>
</comment>
<protein>
    <recommendedName>
        <fullName evidence="5">Indoleamine 2,3-dioxygenase</fullName>
        <ecNumber evidence="5">1.13.11.52</ecNumber>
    </recommendedName>
</protein>
<dbReference type="InterPro" id="IPR037217">
    <property type="entry name" value="Trp/Indoleamine_2_3_dOase-like"/>
</dbReference>
<keyword evidence="5 6" id="KW-0560">Oxidoreductase</keyword>
<dbReference type="GO" id="GO:0019441">
    <property type="term" value="P:L-tryptophan catabolic process to kynurenine"/>
    <property type="evidence" value="ECO:0007669"/>
    <property type="project" value="UniProtKB-UniRule"/>
</dbReference>
<evidence type="ECO:0000256" key="3">
    <source>
        <dbReference type="ARBA" id="ARBA00023004"/>
    </source>
</evidence>
<evidence type="ECO:0000256" key="4">
    <source>
        <dbReference type="PIRSR" id="PIRSR600898-1"/>
    </source>
</evidence>
<keyword evidence="7" id="KW-1185">Reference proteome</keyword>
<dbReference type="GO" id="GO:0033754">
    <property type="term" value="F:indoleamine 2,3-dioxygenase activity"/>
    <property type="evidence" value="ECO:0007669"/>
    <property type="project" value="UniProtKB-EC"/>
</dbReference>
<dbReference type="Proteomes" id="UP001274830">
    <property type="component" value="Unassembled WGS sequence"/>
</dbReference>
<dbReference type="AlphaFoldDB" id="A0AAE0WP01"/>
<evidence type="ECO:0000256" key="2">
    <source>
        <dbReference type="ARBA" id="ARBA00022723"/>
    </source>
</evidence>
<dbReference type="GO" id="GO:0020037">
    <property type="term" value="F:heme binding"/>
    <property type="evidence" value="ECO:0007669"/>
    <property type="project" value="UniProtKB-UniRule"/>
</dbReference>
<organism evidence="6 7">
    <name type="scientific">Recurvomyces mirabilis</name>
    <dbReference type="NCBI Taxonomy" id="574656"/>
    <lineage>
        <taxon>Eukaryota</taxon>
        <taxon>Fungi</taxon>
        <taxon>Dikarya</taxon>
        <taxon>Ascomycota</taxon>
        <taxon>Pezizomycotina</taxon>
        <taxon>Dothideomycetes</taxon>
        <taxon>Dothideomycetidae</taxon>
        <taxon>Mycosphaerellales</taxon>
        <taxon>Teratosphaeriaceae</taxon>
        <taxon>Recurvomyces</taxon>
    </lineage>
</organism>
<dbReference type="PROSITE" id="PS00876">
    <property type="entry name" value="IDO_1"/>
    <property type="match status" value="1"/>
</dbReference>
<feature type="binding site" description="proximal binding residue" evidence="4">
    <location>
        <position position="378"/>
    </location>
    <ligand>
        <name>heme b</name>
        <dbReference type="ChEBI" id="CHEBI:60344"/>
    </ligand>
    <ligandPart>
        <name>Fe</name>
        <dbReference type="ChEBI" id="CHEBI:18248"/>
    </ligandPart>
</feature>
<dbReference type="Pfam" id="PF01231">
    <property type="entry name" value="IDO"/>
    <property type="match status" value="1"/>
</dbReference>
<accession>A0AAE0WP01</accession>
<evidence type="ECO:0000313" key="6">
    <source>
        <dbReference type="EMBL" id="KAK3675253.1"/>
    </source>
</evidence>